<proteinExistence type="predicted"/>
<evidence type="ECO:0000256" key="6">
    <source>
        <dbReference type="SAM" id="Phobius"/>
    </source>
</evidence>
<sequence length="200" mass="20939">MNSAPRHSLLEDVQALLAAALVGSLGLGLLKQAGLITGGTVGLAFLAHYASGISLGILFLAINVPFMALAWFRVGHAFAVKTLCAIALLSLATDLLPRFVGIAGVDPLYAAVIGGLLAGIAMIILFRHQASLGGLNIVVHWLQERFGWRAGYVQLAIDLAIIGASLTMLPLERILVSLLGAATLNLTLAINHRPGRYMAA</sequence>
<protein>
    <recommendedName>
        <fullName evidence="9">YitT family protein</fullName>
    </recommendedName>
</protein>
<accession>A0A011NRM5</accession>
<name>A0A011NRM5_9PROT</name>
<dbReference type="AlphaFoldDB" id="A0A011NRM5"/>
<gene>
    <name evidence="7" type="ORF">AW08_02292</name>
</gene>
<evidence type="ECO:0000256" key="4">
    <source>
        <dbReference type="ARBA" id="ARBA00022989"/>
    </source>
</evidence>
<evidence type="ECO:0008006" key="9">
    <source>
        <dbReference type="Google" id="ProtNLM"/>
    </source>
</evidence>
<feature type="transmembrane region" description="Helical" evidence="6">
    <location>
        <begin position="146"/>
        <end position="168"/>
    </location>
</feature>
<reference evidence="7" key="1">
    <citation type="submission" date="2014-02" db="EMBL/GenBank/DDBJ databases">
        <title>Expanding our view of genomic diversity in Candidatus Accumulibacter clades.</title>
        <authorList>
            <person name="Skennerton C.T."/>
            <person name="Barr J.J."/>
            <person name="Slater F.R."/>
            <person name="Bond P.L."/>
            <person name="Tyson G.W."/>
        </authorList>
    </citation>
    <scope>NUCLEOTIDE SEQUENCE [LARGE SCALE GENOMIC DNA]</scope>
</reference>
<evidence type="ECO:0000256" key="2">
    <source>
        <dbReference type="ARBA" id="ARBA00022475"/>
    </source>
</evidence>
<keyword evidence="2" id="KW-1003">Cell membrane</keyword>
<evidence type="ECO:0000256" key="5">
    <source>
        <dbReference type="ARBA" id="ARBA00023136"/>
    </source>
</evidence>
<dbReference type="InterPro" id="IPR051461">
    <property type="entry name" value="UPF0750_membrane"/>
</dbReference>
<evidence type="ECO:0000256" key="3">
    <source>
        <dbReference type="ARBA" id="ARBA00022692"/>
    </source>
</evidence>
<keyword evidence="3 6" id="KW-0812">Transmembrane</keyword>
<feature type="transmembrane region" description="Helical" evidence="6">
    <location>
        <begin position="78"/>
        <end position="96"/>
    </location>
</feature>
<evidence type="ECO:0000313" key="7">
    <source>
        <dbReference type="EMBL" id="EXI67190.1"/>
    </source>
</evidence>
<keyword evidence="4 6" id="KW-1133">Transmembrane helix</keyword>
<organism evidence="7 8">
    <name type="scientific">Candidatus Accumulibacter adjunctus</name>
    <dbReference type="NCBI Taxonomy" id="1454001"/>
    <lineage>
        <taxon>Bacteria</taxon>
        <taxon>Pseudomonadati</taxon>
        <taxon>Pseudomonadota</taxon>
        <taxon>Betaproteobacteria</taxon>
        <taxon>Candidatus Accumulibacter</taxon>
    </lineage>
</organism>
<dbReference type="EMBL" id="JFAX01000012">
    <property type="protein sequence ID" value="EXI67190.1"/>
    <property type="molecule type" value="Genomic_DNA"/>
</dbReference>
<comment type="subcellular location">
    <subcellularLocation>
        <location evidence="1">Cell membrane</location>
        <topology evidence="1">Multi-pass membrane protein</topology>
    </subcellularLocation>
</comment>
<keyword evidence="5 6" id="KW-0472">Membrane</keyword>
<dbReference type="GO" id="GO:0005886">
    <property type="term" value="C:plasma membrane"/>
    <property type="evidence" value="ECO:0007669"/>
    <property type="project" value="UniProtKB-SubCell"/>
</dbReference>
<dbReference type="Proteomes" id="UP000020218">
    <property type="component" value="Unassembled WGS sequence"/>
</dbReference>
<feature type="transmembrane region" description="Helical" evidence="6">
    <location>
        <begin position="42"/>
        <end position="66"/>
    </location>
</feature>
<comment type="caution">
    <text evidence="7">The sequence shown here is derived from an EMBL/GenBank/DDBJ whole genome shotgun (WGS) entry which is preliminary data.</text>
</comment>
<dbReference type="Pfam" id="PF02588">
    <property type="entry name" value="YitT_membrane"/>
    <property type="match status" value="1"/>
</dbReference>
<feature type="transmembrane region" description="Helical" evidence="6">
    <location>
        <begin position="12"/>
        <end position="30"/>
    </location>
</feature>
<keyword evidence="8" id="KW-1185">Reference proteome</keyword>
<dbReference type="STRING" id="1454001.AW08_02292"/>
<dbReference type="PANTHER" id="PTHR33545">
    <property type="entry name" value="UPF0750 MEMBRANE PROTEIN YITT-RELATED"/>
    <property type="match status" value="1"/>
</dbReference>
<feature type="transmembrane region" description="Helical" evidence="6">
    <location>
        <begin position="108"/>
        <end position="126"/>
    </location>
</feature>
<dbReference type="PANTHER" id="PTHR33545:SF5">
    <property type="entry name" value="UPF0750 MEMBRANE PROTEIN YITT"/>
    <property type="match status" value="1"/>
</dbReference>
<dbReference type="InterPro" id="IPR003740">
    <property type="entry name" value="YitT"/>
</dbReference>
<evidence type="ECO:0000256" key="1">
    <source>
        <dbReference type="ARBA" id="ARBA00004651"/>
    </source>
</evidence>
<dbReference type="PATRIC" id="fig|1454001.3.peg.2296"/>
<evidence type="ECO:0000313" key="8">
    <source>
        <dbReference type="Proteomes" id="UP000020218"/>
    </source>
</evidence>
<feature type="transmembrane region" description="Helical" evidence="6">
    <location>
        <begin position="174"/>
        <end position="191"/>
    </location>
</feature>